<feature type="transmembrane region" description="Helical" evidence="5">
    <location>
        <begin position="97"/>
        <end position="114"/>
    </location>
</feature>
<evidence type="ECO:0000256" key="3">
    <source>
        <dbReference type="ARBA" id="ARBA00022989"/>
    </source>
</evidence>
<dbReference type="Pfam" id="PF07681">
    <property type="entry name" value="DoxX"/>
    <property type="match status" value="1"/>
</dbReference>
<proteinExistence type="predicted"/>
<keyword evidence="4 5" id="KW-0472">Membrane</keyword>
<evidence type="ECO:0000256" key="4">
    <source>
        <dbReference type="ARBA" id="ARBA00023136"/>
    </source>
</evidence>
<evidence type="ECO:0000313" key="7">
    <source>
        <dbReference type="Proteomes" id="UP000182977"/>
    </source>
</evidence>
<organism evidence="6 7">
    <name type="scientific">Jiangella alkaliphila</name>
    <dbReference type="NCBI Taxonomy" id="419479"/>
    <lineage>
        <taxon>Bacteria</taxon>
        <taxon>Bacillati</taxon>
        <taxon>Actinomycetota</taxon>
        <taxon>Actinomycetes</taxon>
        <taxon>Jiangellales</taxon>
        <taxon>Jiangellaceae</taxon>
        <taxon>Jiangella</taxon>
    </lineage>
</organism>
<dbReference type="InterPro" id="IPR032808">
    <property type="entry name" value="DoxX"/>
</dbReference>
<gene>
    <name evidence="6" type="ORF">SAMN04488563_1879</name>
</gene>
<keyword evidence="3 5" id="KW-1133">Transmembrane helix</keyword>
<dbReference type="OrthoDB" id="3253635at2"/>
<keyword evidence="7" id="KW-1185">Reference proteome</keyword>
<evidence type="ECO:0000313" key="6">
    <source>
        <dbReference type="EMBL" id="SDU45717.1"/>
    </source>
</evidence>
<dbReference type="Proteomes" id="UP000182977">
    <property type="component" value="Chromosome I"/>
</dbReference>
<dbReference type="EMBL" id="LT629791">
    <property type="protein sequence ID" value="SDU45717.1"/>
    <property type="molecule type" value="Genomic_DNA"/>
</dbReference>
<keyword evidence="2 5" id="KW-0812">Transmembrane</keyword>
<protein>
    <submittedName>
        <fullName evidence="6">Thiosulfate dehydrogenase [quinone] large subunit</fullName>
    </submittedName>
</protein>
<dbReference type="AlphaFoldDB" id="A0A1H2INI6"/>
<evidence type="ECO:0000256" key="1">
    <source>
        <dbReference type="ARBA" id="ARBA00004141"/>
    </source>
</evidence>
<comment type="subcellular location">
    <subcellularLocation>
        <location evidence="1">Membrane</location>
        <topology evidence="1">Multi-pass membrane protein</topology>
    </subcellularLocation>
</comment>
<accession>A0A1H2INI6</accession>
<feature type="transmembrane region" description="Helical" evidence="5">
    <location>
        <begin position="7"/>
        <end position="27"/>
    </location>
</feature>
<feature type="transmembrane region" description="Helical" evidence="5">
    <location>
        <begin position="126"/>
        <end position="150"/>
    </location>
</feature>
<evidence type="ECO:0000256" key="5">
    <source>
        <dbReference type="SAM" id="Phobius"/>
    </source>
</evidence>
<dbReference type="STRING" id="419479.SAMN04488563_1879"/>
<evidence type="ECO:0000256" key="2">
    <source>
        <dbReference type="ARBA" id="ARBA00022692"/>
    </source>
</evidence>
<name>A0A1H2INI6_9ACTN</name>
<reference evidence="7" key="1">
    <citation type="submission" date="2016-10" db="EMBL/GenBank/DDBJ databases">
        <authorList>
            <person name="Varghese N."/>
            <person name="Submissions S."/>
        </authorList>
    </citation>
    <scope>NUCLEOTIDE SEQUENCE [LARGE SCALE GENOMIC DNA]</scope>
    <source>
        <strain evidence="7">DSM 45079</strain>
    </source>
</reference>
<dbReference type="GO" id="GO:0016020">
    <property type="term" value="C:membrane"/>
    <property type="evidence" value="ECO:0007669"/>
    <property type="project" value="UniProtKB-SubCell"/>
</dbReference>
<dbReference type="RefSeq" id="WP_046770237.1">
    <property type="nucleotide sequence ID" value="NZ_LBMC01000019.1"/>
</dbReference>
<sequence length="163" mass="17309">MTPDTPARTVLALTRIALGWIFLWTFLDKAFGLGFSTPSERAWINGGSPTAGYLSGVDGPFGGLFQSLSGAAWADWLFMIGQLGLGLALILGIGLRVAALTGVPLLLLLWASSLPQENNPFMDEHLIYALLLVGLALGGAGDHLSLSGLWRRTPIVRRAPILA</sequence>